<protein>
    <recommendedName>
        <fullName evidence="2">histidine kinase</fullName>
        <ecNumber evidence="2">2.7.13.3</ecNumber>
    </recommendedName>
</protein>
<proteinExistence type="predicted"/>
<dbReference type="InterPro" id="IPR036890">
    <property type="entry name" value="HATPase_C_sf"/>
</dbReference>
<dbReference type="Gene3D" id="1.20.5.1930">
    <property type="match status" value="1"/>
</dbReference>
<dbReference type="SUPFAM" id="SSF55874">
    <property type="entry name" value="ATPase domain of HSP90 chaperone/DNA topoisomerase II/histidine kinase"/>
    <property type="match status" value="1"/>
</dbReference>
<evidence type="ECO:0000259" key="9">
    <source>
        <dbReference type="SMART" id="SM00387"/>
    </source>
</evidence>
<dbReference type="InterPro" id="IPR003594">
    <property type="entry name" value="HATPase_dom"/>
</dbReference>
<name>A0ABQ1HCV7_9GAMM</name>
<evidence type="ECO:0000256" key="2">
    <source>
        <dbReference type="ARBA" id="ARBA00012438"/>
    </source>
</evidence>
<sequence>MPAKTEDLASTLETLRGDYRTLVERLEANEREFQRLGRAVFRVEEEERRRLARELHDGLGQNLTALKHRLSLLASQLGDTRPDLQPEIDASLALCTQGLADTRELSRLLRPQVLDDLGLEAALDWLARTLGNPAGLAIQISAHPLPSLEPDLQTLVFRLAQEALANVLRHAGASQAIVSVRVRAGLLRLTVWDDGPGFDVAAALEKSRRGDSTGLGGMKDRVALYGGRLLLESGKDGTRLEAVVPIPGEAGILAP</sequence>
<reference evidence="11" key="1">
    <citation type="journal article" date="2019" name="Int. J. Syst. Evol. Microbiol.">
        <title>The Global Catalogue of Microorganisms (GCM) 10K type strain sequencing project: providing services to taxonomists for standard genome sequencing and annotation.</title>
        <authorList>
            <consortium name="The Broad Institute Genomics Platform"/>
            <consortium name="The Broad Institute Genome Sequencing Center for Infectious Disease"/>
            <person name="Wu L."/>
            <person name="Ma J."/>
        </authorList>
    </citation>
    <scope>NUCLEOTIDE SEQUENCE [LARGE SCALE GENOMIC DNA]</scope>
    <source>
        <strain evidence="11">CGMCC 1.15905</strain>
    </source>
</reference>
<dbReference type="Pfam" id="PF07730">
    <property type="entry name" value="HisKA_3"/>
    <property type="match status" value="1"/>
</dbReference>
<evidence type="ECO:0000256" key="7">
    <source>
        <dbReference type="ARBA" id="ARBA00022840"/>
    </source>
</evidence>
<gene>
    <name evidence="10" type="ORF">GCM10011521_04010</name>
</gene>
<dbReference type="EMBL" id="BMKC01000001">
    <property type="protein sequence ID" value="GGA68971.1"/>
    <property type="molecule type" value="Genomic_DNA"/>
</dbReference>
<dbReference type="EC" id="2.7.13.3" evidence="2"/>
<evidence type="ECO:0000313" key="11">
    <source>
        <dbReference type="Proteomes" id="UP000623419"/>
    </source>
</evidence>
<organism evidence="10 11">
    <name type="scientific">Arenimonas soli</name>
    <dbReference type="NCBI Taxonomy" id="2269504"/>
    <lineage>
        <taxon>Bacteria</taxon>
        <taxon>Pseudomonadati</taxon>
        <taxon>Pseudomonadota</taxon>
        <taxon>Gammaproteobacteria</taxon>
        <taxon>Lysobacterales</taxon>
        <taxon>Lysobacteraceae</taxon>
        <taxon>Arenimonas</taxon>
    </lineage>
</organism>
<evidence type="ECO:0000256" key="5">
    <source>
        <dbReference type="ARBA" id="ARBA00022741"/>
    </source>
</evidence>
<dbReference type="Gene3D" id="3.30.565.10">
    <property type="entry name" value="Histidine kinase-like ATPase, C-terminal domain"/>
    <property type="match status" value="1"/>
</dbReference>
<accession>A0ABQ1HCV7</accession>
<dbReference type="InterPro" id="IPR050482">
    <property type="entry name" value="Sensor_HK_TwoCompSys"/>
</dbReference>
<keyword evidence="6" id="KW-0418">Kinase</keyword>
<evidence type="ECO:0000256" key="8">
    <source>
        <dbReference type="ARBA" id="ARBA00023012"/>
    </source>
</evidence>
<comment type="caution">
    <text evidence="10">The sequence shown here is derived from an EMBL/GenBank/DDBJ whole genome shotgun (WGS) entry which is preliminary data.</text>
</comment>
<dbReference type="PANTHER" id="PTHR24421">
    <property type="entry name" value="NITRATE/NITRITE SENSOR PROTEIN NARX-RELATED"/>
    <property type="match status" value="1"/>
</dbReference>
<comment type="catalytic activity">
    <reaction evidence="1">
        <text>ATP + protein L-histidine = ADP + protein N-phospho-L-histidine.</text>
        <dbReference type="EC" id="2.7.13.3"/>
    </reaction>
</comment>
<keyword evidence="5" id="KW-0547">Nucleotide-binding</keyword>
<evidence type="ECO:0000256" key="1">
    <source>
        <dbReference type="ARBA" id="ARBA00000085"/>
    </source>
</evidence>
<feature type="domain" description="Histidine kinase/HSP90-like ATPase" evidence="9">
    <location>
        <begin position="151"/>
        <end position="248"/>
    </location>
</feature>
<dbReference type="RefSeq" id="WP_188660654.1">
    <property type="nucleotide sequence ID" value="NZ_BMKC01000001.1"/>
</dbReference>
<dbReference type="Proteomes" id="UP000623419">
    <property type="component" value="Unassembled WGS sequence"/>
</dbReference>
<dbReference type="InterPro" id="IPR011712">
    <property type="entry name" value="Sig_transdc_His_kin_sub3_dim/P"/>
</dbReference>
<dbReference type="Pfam" id="PF02518">
    <property type="entry name" value="HATPase_c"/>
    <property type="match status" value="1"/>
</dbReference>
<dbReference type="SMART" id="SM00387">
    <property type="entry name" value="HATPase_c"/>
    <property type="match status" value="1"/>
</dbReference>
<evidence type="ECO:0000256" key="6">
    <source>
        <dbReference type="ARBA" id="ARBA00022777"/>
    </source>
</evidence>
<evidence type="ECO:0000256" key="3">
    <source>
        <dbReference type="ARBA" id="ARBA00022553"/>
    </source>
</evidence>
<evidence type="ECO:0000313" key="10">
    <source>
        <dbReference type="EMBL" id="GGA68971.1"/>
    </source>
</evidence>
<keyword evidence="8" id="KW-0902">Two-component regulatory system</keyword>
<dbReference type="CDD" id="cd16917">
    <property type="entry name" value="HATPase_UhpB-NarQ-NarX-like"/>
    <property type="match status" value="1"/>
</dbReference>
<evidence type="ECO:0000256" key="4">
    <source>
        <dbReference type="ARBA" id="ARBA00022679"/>
    </source>
</evidence>
<keyword evidence="4" id="KW-0808">Transferase</keyword>
<keyword evidence="3" id="KW-0597">Phosphoprotein</keyword>
<keyword evidence="7" id="KW-0067">ATP-binding</keyword>
<dbReference type="PANTHER" id="PTHR24421:SF10">
    <property type="entry name" value="NITRATE_NITRITE SENSOR PROTEIN NARQ"/>
    <property type="match status" value="1"/>
</dbReference>
<keyword evidence="11" id="KW-1185">Reference proteome</keyword>